<keyword evidence="1" id="KW-0175">Coiled coil</keyword>
<dbReference type="AlphaFoldDB" id="A0A4Y9F502"/>
<dbReference type="InterPro" id="IPR013324">
    <property type="entry name" value="RNA_pol_sigma_r3/r4-like"/>
</dbReference>
<protein>
    <submittedName>
        <fullName evidence="2">Uncharacterized protein</fullName>
    </submittedName>
</protein>
<evidence type="ECO:0000313" key="3">
    <source>
        <dbReference type="Proteomes" id="UP000297951"/>
    </source>
</evidence>
<proteinExistence type="predicted"/>
<dbReference type="SUPFAM" id="SSF88659">
    <property type="entry name" value="Sigma3 and sigma4 domains of RNA polymerase sigma factors"/>
    <property type="match status" value="1"/>
</dbReference>
<comment type="caution">
    <text evidence="2">The sequence shown here is derived from an EMBL/GenBank/DDBJ whole genome shotgun (WGS) entry which is preliminary data.</text>
</comment>
<dbReference type="EMBL" id="SPQC01000009">
    <property type="protein sequence ID" value="TFU23255.1"/>
    <property type="molecule type" value="Genomic_DNA"/>
</dbReference>
<organism evidence="2 3">
    <name type="scientific">Rothia nasimurium</name>
    <dbReference type="NCBI Taxonomy" id="85336"/>
    <lineage>
        <taxon>Bacteria</taxon>
        <taxon>Bacillati</taxon>
        <taxon>Actinomycetota</taxon>
        <taxon>Actinomycetes</taxon>
        <taxon>Micrococcales</taxon>
        <taxon>Micrococcaceae</taxon>
        <taxon>Rothia</taxon>
    </lineage>
</organism>
<dbReference type="Proteomes" id="UP000297951">
    <property type="component" value="Unassembled WGS sequence"/>
</dbReference>
<name>A0A4Y9F502_9MICC</name>
<gene>
    <name evidence="2" type="ORF">E4U03_03780</name>
</gene>
<evidence type="ECO:0000313" key="2">
    <source>
        <dbReference type="EMBL" id="TFU23255.1"/>
    </source>
</evidence>
<evidence type="ECO:0000256" key="1">
    <source>
        <dbReference type="SAM" id="Coils"/>
    </source>
</evidence>
<accession>A0A4Y9F502</accession>
<reference evidence="2 3" key="1">
    <citation type="submission" date="2019-03" db="EMBL/GenBank/DDBJ databases">
        <title>Diversity of the mouse oral microbiome.</title>
        <authorList>
            <person name="Joseph S."/>
            <person name="Aduse-Opoku J."/>
            <person name="Curtis M."/>
            <person name="Wade W."/>
            <person name="Hashim A."/>
        </authorList>
    </citation>
    <scope>NUCLEOTIDE SEQUENCE [LARGE SCALE GENOMIC DNA]</scope>
    <source>
        <strain evidence="3">irhom_31</strain>
    </source>
</reference>
<dbReference type="RefSeq" id="WP_135011659.1">
    <property type="nucleotide sequence ID" value="NZ_JADGLK010000009.1"/>
</dbReference>
<feature type="coiled-coil region" evidence="1">
    <location>
        <begin position="8"/>
        <end position="72"/>
    </location>
</feature>
<sequence>MTRKSSKVSEARKKAELAAQKIQEKQAKLLSLAEEYFSVTAATGIDDLEAKIAEHQAQIQTLQQKIQDAHTETQNKQSLAVQKMKAEGISNSEIAERLALSSSEVSSLLKIAKELIEVATSKTESVAQDADQEQTD</sequence>